<keyword evidence="1" id="KW-0539">Nucleus</keyword>
<dbReference type="InterPro" id="IPR001279">
    <property type="entry name" value="Metallo-B-lactamas"/>
</dbReference>
<feature type="region of interest" description="Disordered" evidence="2">
    <location>
        <begin position="1287"/>
        <end position="1363"/>
    </location>
</feature>
<comment type="similarity">
    <text evidence="1">Belongs to the metallo-beta-lactamase superfamily. RNA-metabolizing metallo-beta-lactamase-like family. CPSF2/YSH1 subfamily.</text>
</comment>
<protein>
    <recommendedName>
        <fullName evidence="1">Cleavage and polyadenylation specificity factor subunit 2</fullName>
    </recommendedName>
    <alternativeName>
        <fullName evidence="1">Cleavage and polyadenylation specificity factor 100 kDa subunit</fullName>
    </alternativeName>
</protein>
<feature type="region of interest" description="Disordered" evidence="2">
    <location>
        <begin position="606"/>
        <end position="827"/>
    </location>
</feature>
<evidence type="ECO:0000256" key="2">
    <source>
        <dbReference type="SAM" id="MobiDB-lite"/>
    </source>
</evidence>
<feature type="region of interest" description="Disordered" evidence="2">
    <location>
        <begin position="895"/>
        <end position="930"/>
    </location>
</feature>
<dbReference type="GO" id="GO:0003723">
    <property type="term" value="F:RNA binding"/>
    <property type="evidence" value="ECO:0007669"/>
    <property type="project" value="UniProtKB-KW"/>
</dbReference>
<feature type="compositionally biased region" description="Basic and acidic residues" evidence="2">
    <location>
        <begin position="655"/>
        <end position="669"/>
    </location>
</feature>
<dbReference type="SMART" id="SM01027">
    <property type="entry name" value="Beta-Casp"/>
    <property type="match status" value="1"/>
</dbReference>
<evidence type="ECO:0000256" key="1">
    <source>
        <dbReference type="RuleBase" id="RU365006"/>
    </source>
</evidence>
<feature type="compositionally biased region" description="Basic and acidic residues" evidence="2">
    <location>
        <begin position="1316"/>
        <end position="1355"/>
    </location>
</feature>
<accession>A0A1D3JLI3</accession>
<evidence type="ECO:0000313" key="5">
    <source>
        <dbReference type="Proteomes" id="UP000219813"/>
    </source>
</evidence>
<evidence type="ECO:0000313" key="4">
    <source>
        <dbReference type="EMBL" id="SBT87408.1"/>
    </source>
</evidence>
<keyword evidence="1" id="KW-0694">RNA-binding</keyword>
<feature type="compositionally biased region" description="Basic and acidic residues" evidence="2">
    <location>
        <begin position="556"/>
        <end position="566"/>
    </location>
</feature>
<sequence>MILEIVPLYSHTFFSTLLIIKDIKYSSKKCKLTDLLQKDNGELSQEDDKGLSVYKNDKINFNKYKKLYNYDYLNNKSEFYENEKDGNIYILINCGWDDKFCINDIKNVLRVCAYVDFILVTNHSLKYVGCLPLIYMELIKRKNNSRVPIICHEYIKAFSKYVMLSYFKCTKNCQYFKNINENEYLKIINELYEHITTIEYREYYIFKKIICKKKNIVFIVPLYFINNGDNIGSSAIIIKLFNYKILYSINFNVIDYSFIERTGAIKESDVFTYISNFHYTNKNYSKLMDIKKILYTVNRTINNLGCVIFPVDIDGIFIDLLFHVNALLEVCSQRYALLFLCPYSENFTRLLFTSLTYMNEYIKSNFHKNRINLFKIKNLICLRNYNDFKKFENAYYILFSFPASFNNDSAKKILSTFLTKKKNIVIFTKKSNVDSLSTNLCNYFYSNRGKDNRGNFNFSFFQNVKMDDKKLYEIYLNEKSNIEKGMFHKAEKKKKKNVKKKQLNFIFESHEEMMYLKRENDMIEKEKRKKDCKNNKNKKFDKNNNIKNISKFGELNLKDESNTKKEERRRRFSSPTFDHPNYLFLKRENYKQENYYDYSDERGKKENMIRSDNSHVKGSEDNKIVEEDAVKDETKNGWSNNEQWEFEEGVTGYMESDHVDDVAKEHRDEDEGENDEDDEDEDEDESDNDEDEDEDDDNEDEDDDNEDEDDEDDDNEDENDEDEDEDDEDEDEDDNYDGEGRASFSRSGKHEFHSACKKLQRKHNISSSVKYKCSDEFYGYEESNANDKDHQAIKKKRGNEKKNSRKLNVENEYNNYGDDNNYGTDDSSEYFAHDEVANLEGGNKDDELISKRERRYNNELAKNFNDILENGDEGECQKEQGVHTSYYAHIRKFAKSENNNNEEKKNQRKKKKVRIKLEHSDKDNNSYYTGDEALPHKEYYINDISYRAKNNSNDSNSNRNRNSINPHLLIKYEEQEKEEEEEEVHHDYDKVGGRNIFYSMGGEKYDILKNGVKIESKNFTSKTILYNGEKGDLKEATMRQCYESNGKNKRGMSSGSDCSFKEGNKNVLTSKKKIWKQKLIDYLKEVPTNIQEQHISVSLNCGISSFNMENYVNQNTLKTILLLMKPKHFVLLPTCNSFFSFNFEMLLHSCIQPNDEIKFYTFYSPNFYEQVSQNHVFVQRYFYRSSICIDSVSIPLNSTYENVYVRSIYNLLNMASNTQGSFRVFKIVASVTNMENTDGEKRKHNDKINGKRRKRFLNEHSAFWNECNDAKYTLSLRYKKNNEEGDDIEEIDNNKKENVQEKVKEENASNGVSEKNIQKEKNDKNNEKNDDNNEKNNNEERYNNEKKNYNEKKNNNEINNNNDEKINNEKKFINYYMNDEIYNGQGETDEELLMDDLSDSILSSHTDDENNISHEVAMSKENTLHGNIYIGNVNMQSLCTTINNAFHGCLTFMNDNEIIVDGKTYIKKEELEIQEDDRRGQLKEKHRIVKDQADGLRKKQNTIWTIESSLDPSFYFLRNILKNMYNNISI</sequence>
<gene>
    <name evidence="4" type="primary">PmUG01_05027100</name>
    <name evidence="4" type="ORF">PMUG01_05027100</name>
</gene>
<comment type="subcellular location">
    <subcellularLocation>
        <location evidence="1">Nucleus</location>
    </subcellularLocation>
</comment>
<feature type="compositionally biased region" description="Basic and acidic residues" evidence="2">
    <location>
        <begin position="915"/>
        <end position="924"/>
    </location>
</feature>
<feature type="compositionally biased region" description="Acidic residues" evidence="2">
    <location>
        <begin position="670"/>
        <end position="737"/>
    </location>
</feature>
<name>A0A1D3JLI3_PLAMA</name>
<dbReference type="KEGG" id="pmal:PMUG01_05027100"/>
<keyword evidence="1" id="KW-0507">mRNA processing</keyword>
<keyword evidence="5" id="KW-1185">Reference proteome</keyword>
<feature type="region of interest" description="Disordered" evidence="2">
    <location>
        <begin position="525"/>
        <end position="575"/>
    </location>
</feature>
<feature type="compositionally biased region" description="Basic and acidic residues" evidence="2">
    <location>
        <begin position="606"/>
        <end position="635"/>
    </location>
</feature>
<dbReference type="GO" id="GO:0005847">
    <property type="term" value="C:mRNA cleavage and polyadenylation specificity factor complex"/>
    <property type="evidence" value="ECO:0007669"/>
    <property type="project" value="InterPro"/>
</dbReference>
<reference evidence="4 5" key="1">
    <citation type="submission" date="2016-06" db="EMBL/GenBank/DDBJ databases">
        <authorList>
            <consortium name="Pathogen Informatics"/>
        </authorList>
    </citation>
    <scope>NUCLEOTIDE SEQUENCE [LARGE SCALE GENOMIC DNA]</scope>
</reference>
<evidence type="ECO:0000259" key="3">
    <source>
        <dbReference type="SMART" id="SM01027"/>
    </source>
</evidence>
<feature type="compositionally biased region" description="Basic and acidic residues" evidence="2">
    <location>
        <begin position="1292"/>
        <end position="1307"/>
    </location>
</feature>
<dbReference type="InterPro" id="IPR022712">
    <property type="entry name" value="Beta_Casp"/>
</dbReference>
<dbReference type="SUPFAM" id="SSF56281">
    <property type="entry name" value="Metallo-hydrolase/oxidoreductase"/>
    <property type="match status" value="1"/>
</dbReference>
<feature type="compositionally biased region" description="Basic residues" evidence="2">
    <location>
        <begin position="755"/>
        <end position="764"/>
    </location>
</feature>
<dbReference type="PANTHER" id="PTHR45922:SF1">
    <property type="entry name" value="CLEAVAGE AND POLYADENYLATION SPECIFICITY FACTOR SUBUNIT 2"/>
    <property type="match status" value="1"/>
</dbReference>
<dbReference type="InterPro" id="IPR027075">
    <property type="entry name" value="CPSF2"/>
</dbReference>
<dbReference type="VEuPathDB" id="PlasmoDB:PmUG01_05027100"/>
<feature type="compositionally biased region" description="Basic residues" evidence="2">
    <location>
        <begin position="793"/>
        <end position="805"/>
    </location>
</feature>
<dbReference type="GeneID" id="39867313"/>
<feature type="domain" description="Beta-Casp" evidence="3">
    <location>
        <begin position="317"/>
        <end position="440"/>
    </location>
</feature>
<feature type="compositionally biased region" description="Basic and acidic residues" evidence="2">
    <location>
        <begin position="532"/>
        <end position="544"/>
    </location>
</feature>
<dbReference type="RefSeq" id="XP_028860417.1">
    <property type="nucleotide sequence ID" value="XM_029003475.1"/>
</dbReference>
<dbReference type="GO" id="GO:0006398">
    <property type="term" value="P:mRNA 3'-end processing by stem-loop binding and cleavage"/>
    <property type="evidence" value="ECO:0007669"/>
    <property type="project" value="InterPro"/>
</dbReference>
<organism evidence="4 5">
    <name type="scientific">Plasmodium malariae</name>
    <dbReference type="NCBI Taxonomy" id="5858"/>
    <lineage>
        <taxon>Eukaryota</taxon>
        <taxon>Sar</taxon>
        <taxon>Alveolata</taxon>
        <taxon>Apicomplexa</taxon>
        <taxon>Aconoidasida</taxon>
        <taxon>Haemosporida</taxon>
        <taxon>Plasmodiidae</taxon>
        <taxon>Plasmodium</taxon>
        <taxon>Plasmodium (Plasmodium)</taxon>
    </lineage>
</organism>
<feature type="compositionally biased region" description="Low complexity" evidence="2">
    <location>
        <begin position="810"/>
        <end position="823"/>
    </location>
</feature>
<dbReference type="Proteomes" id="UP000219813">
    <property type="component" value="Chromosome 5"/>
</dbReference>
<dbReference type="InterPro" id="IPR036866">
    <property type="entry name" value="RibonucZ/Hydroxyglut_hydro"/>
</dbReference>
<dbReference type="OMA" id="ICHEYVK"/>
<dbReference type="Gene3D" id="3.60.15.10">
    <property type="entry name" value="Ribonuclease Z/Hydroxyacylglutathione hydrolase-like"/>
    <property type="match status" value="1"/>
</dbReference>
<dbReference type="PANTHER" id="PTHR45922">
    <property type="entry name" value="CLEAVAGE AND POLYADENYLATION SPECIFICITY FACTOR SUBUNIT 2"/>
    <property type="match status" value="1"/>
</dbReference>
<dbReference type="Pfam" id="PF16661">
    <property type="entry name" value="Lactamase_B_6"/>
    <property type="match status" value="1"/>
</dbReference>
<dbReference type="OrthoDB" id="64353at2759"/>
<proteinExistence type="inferred from homology"/>
<dbReference type="EMBL" id="LT594626">
    <property type="protein sequence ID" value="SBT87408.1"/>
    <property type="molecule type" value="Genomic_DNA"/>
</dbReference>